<evidence type="ECO:0000259" key="6">
    <source>
        <dbReference type="PROSITE" id="PS50922"/>
    </source>
</evidence>
<dbReference type="EMBL" id="MN738770">
    <property type="protein sequence ID" value="QHS83899.1"/>
    <property type="molecule type" value="Genomic_DNA"/>
</dbReference>
<dbReference type="Pfam" id="PF03798">
    <property type="entry name" value="TRAM_LAG1_CLN8"/>
    <property type="match status" value="1"/>
</dbReference>
<reference evidence="7" key="1">
    <citation type="journal article" date="2020" name="Nature">
        <title>Giant virus diversity and host interactions through global metagenomics.</title>
        <authorList>
            <person name="Schulz F."/>
            <person name="Roux S."/>
            <person name="Paez-Espino D."/>
            <person name="Jungbluth S."/>
            <person name="Walsh D.A."/>
            <person name="Denef V.J."/>
            <person name="McMahon K.D."/>
            <person name="Konstantinidis K.T."/>
            <person name="Eloe-Fadrosh E.A."/>
            <person name="Kyrpides N.C."/>
            <person name="Woyke T."/>
        </authorList>
    </citation>
    <scope>NUCLEOTIDE SEQUENCE</scope>
    <source>
        <strain evidence="7">GVMAG-S-ERX555965-48</strain>
    </source>
</reference>
<feature type="transmembrane region" description="Helical" evidence="5">
    <location>
        <begin position="131"/>
        <end position="150"/>
    </location>
</feature>
<feature type="transmembrane region" description="Helical" evidence="5">
    <location>
        <begin position="79"/>
        <end position="100"/>
    </location>
</feature>
<dbReference type="PANTHER" id="PTHR13439">
    <property type="entry name" value="CT120 PROTEIN"/>
    <property type="match status" value="1"/>
</dbReference>
<evidence type="ECO:0000256" key="3">
    <source>
        <dbReference type="ARBA" id="ARBA00022989"/>
    </source>
</evidence>
<evidence type="ECO:0000256" key="1">
    <source>
        <dbReference type="ARBA" id="ARBA00004141"/>
    </source>
</evidence>
<comment type="subcellular location">
    <subcellularLocation>
        <location evidence="1">Membrane</location>
        <topology evidence="1">Multi-pass membrane protein</topology>
    </subcellularLocation>
</comment>
<keyword evidence="2 5" id="KW-0812">Transmembrane</keyword>
<feature type="domain" description="TLC" evidence="6">
    <location>
        <begin position="1"/>
        <end position="232"/>
    </location>
</feature>
<dbReference type="AlphaFoldDB" id="A0A6C0AVC1"/>
<dbReference type="GO" id="GO:0016020">
    <property type="term" value="C:membrane"/>
    <property type="evidence" value="ECO:0007669"/>
    <property type="project" value="UniProtKB-SubCell"/>
</dbReference>
<evidence type="ECO:0000313" key="7">
    <source>
        <dbReference type="EMBL" id="QHS83899.1"/>
    </source>
</evidence>
<dbReference type="GO" id="GO:0055088">
    <property type="term" value="P:lipid homeostasis"/>
    <property type="evidence" value="ECO:0007669"/>
    <property type="project" value="TreeGrafter"/>
</dbReference>
<evidence type="ECO:0000256" key="5">
    <source>
        <dbReference type="SAM" id="Phobius"/>
    </source>
</evidence>
<keyword evidence="4 5" id="KW-0472">Membrane</keyword>
<feature type="transmembrane region" description="Helical" evidence="5">
    <location>
        <begin position="162"/>
        <end position="185"/>
    </location>
</feature>
<evidence type="ECO:0000256" key="2">
    <source>
        <dbReference type="ARBA" id="ARBA00022692"/>
    </source>
</evidence>
<dbReference type="GO" id="GO:0005783">
    <property type="term" value="C:endoplasmic reticulum"/>
    <property type="evidence" value="ECO:0007669"/>
    <property type="project" value="TreeGrafter"/>
</dbReference>
<evidence type="ECO:0000256" key="4">
    <source>
        <dbReference type="ARBA" id="ARBA00023136"/>
    </source>
</evidence>
<dbReference type="PANTHER" id="PTHR13439:SF0">
    <property type="entry name" value="TOPOISOMERASE I DAMAGE AFFECTED PROTEIN 4"/>
    <property type="match status" value="1"/>
</dbReference>
<feature type="transmembrane region" description="Helical" evidence="5">
    <location>
        <begin position="40"/>
        <end position="59"/>
    </location>
</feature>
<keyword evidence="3 5" id="KW-1133">Transmembrane helix</keyword>
<proteinExistence type="predicted"/>
<feature type="transmembrane region" description="Helical" evidence="5">
    <location>
        <begin position="197"/>
        <end position="220"/>
    </location>
</feature>
<dbReference type="InterPro" id="IPR006634">
    <property type="entry name" value="TLC-dom"/>
</dbReference>
<dbReference type="PROSITE" id="PS50922">
    <property type="entry name" value="TLC"/>
    <property type="match status" value="1"/>
</dbReference>
<organism evidence="7">
    <name type="scientific">viral metagenome</name>
    <dbReference type="NCBI Taxonomy" id="1070528"/>
    <lineage>
        <taxon>unclassified sequences</taxon>
        <taxon>metagenomes</taxon>
        <taxon>organismal metagenomes</taxon>
    </lineage>
</organism>
<protein>
    <recommendedName>
        <fullName evidence="6">TLC domain-containing protein</fullName>
    </recommendedName>
</protein>
<name>A0A6C0AVC1_9ZZZZ</name>
<feature type="transmembrane region" description="Helical" evidence="5">
    <location>
        <begin position="107"/>
        <end position="125"/>
    </location>
</feature>
<sequence length="238" mass="28654">MNTIVYFIELANYLAYMICFHNIIYNNYPFNHTVEIKHYNILESFNVITNIIVCYNLLVNIYKVNMYDVDEFTYVSDNSIISMQILGAQLIYETIYYFIVIGRKDNFVLIHHLYSIITLFSNLYYNVFHYQYSLIALTEFTNPFLSIVLICKRNDINTKFLIVNNTLLMIFYFILRIMLMPYAIYKGIYNYEIMYSIHPYIYINGLFTSSLLYCMSVHWFKILCIKYSKKYILPKKED</sequence>
<accession>A0A6C0AVC1</accession>
<feature type="transmembrane region" description="Helical" evidence="5">
    <location>
        <begin position="6"/>
        <end position="28"/>
    </location>
</feature>
<dbReference type="InterPro" id="IPR050846">
    <property type="entry name" value="TLCD"/>
</dbReference>